<evidence type="ECO:0000256" key="8">
    <source>
        <dbReference type="ARBA" id="ARBA00025651"/>
    </source>
</evidence>
<dbReference type="InterPro" id="IPR038422">
    <property type="entry name" value="Cut8/Sts1_sf"/>
</dbReference>
<sequence length="320" mass="36579">MNSLAMPPVPPHFHEHSRLSPNRSSELLVQYGLPDSLLTLTPVASSGPSRKRKASPSPDRDDEMSTSPSISNARLPAALTPTSRKRARPNLVVGRPLSVERLLETLDKDSMTSVLKTLCERHPSLREEIVQVSPRPSIQSTVQILRQYYSRLMNAFPLERNLRSDYCYDRVRPQWNELLDALTDFTPHFLPPNEQQSSTSLEYLNAVTQVIHDLPEWDNPQHNIAKQNAYEEISKAWASVVKEAGKRGGGYQLQFNGWEEKLRSHNEKSGDRLREAYDELMQALGWLRHSNQPSQQQSIRQQLFLNTYGMEQPAMRTGNW</sequence>
<dbReference type="STRING" id="86049.A0A1C1CT89"/>
<evidence type="ECO:0000256" key="7">
    <source>
        <dbReference type="ARBA" id="ARBA00023242"/>
    </source>
</evidence>
<evidence type="ECO:0000256" key="10">
    <source>
        <dbReference type="SAM" id="MobiDB-lite"/>
    </source>
</evidence>
<dbReference type="Gene3D" id="1.20.58.1590">
    <property type="entry name" value="Tethering factor for nuclear proteasome Cut8/Sts1"/>
    <property type="match status" value="1"/>
</dbReference>
<evidence type="ECO:0000256" key="2">
    <source>
        <dbReference type="ARBA" id="ARBA00011464"/>
    </source>
</evidence>
<dbReference type="GO" id="GO:0031965">
    <property type="term" value="C:nuclear membrane"/>
    <property type="evidence" value="ECO:0007669"/>
    <property type="project" value="TreeGrafter"/>
</dbReference>
<evidence type="ECO:0000313" key="11">
    <source>
        <dbReference type="EMBL" id="OCT51704.1"/>
    </source>
</evidence>
<evidence type="ECO:0000313" key="12">
    <source>
        <dbReference type="Proteomes" id="UP000094526"/>
    </source>
</evidence>
<keyword evidence="6 9" id="KW-0653">Protein transport</keyword>
<dbReference type="EMBL" id="LGRB01000009">
    <property type="protein sequence ID" value="OCT51704.1"/>
    <property type="molecule type" value="Genomic_DNA"/>
</dbReference>
<dbReference type="VEuPathDB" id="FungiDB:CLCR_08875"/>
<comment type="subunit">
    <text evidence="2 9">Binds the proteasome.</text>
</comment>
<feature type="region of interest" description="Disordered" evidence="10">
    <location>
        <begin position="40"/>
        <end position="89"/>
    </location>
</feature>
<keyword evidence="11" id="KW-0647">Proteasome</keyword>
<dbReference type="eggNOG" id="ENOG502RNK4">
    <property type="taxonomic scope" value="Eukaryota"/>
</dbReference>
<dbReference type="PANTHER" id="PTHR28032:SF1">
    <property type="entry name" value="FI02826P"/>
    <property type="match status" value="1"/>
</dbReference>
<gene>
    <name evidence="11" type="primary">STS1</name>
    <name evidence="11" type="ORF">CLCR_08875</name>
</gene>
<keyword evidence="12" id="KW-1185">Reference proteome</keyword>
<evidence type="ECO:0000256" key="4">
    <source>
        <dbReference type="ARBA" id="ARBA00022448"/>
    </source>
</evidence>
<dbReference type="PANTHER" id="PTHR28032">
    <property type="entry name" value="FI02826P"/>
    <property type="match status" value="1"/>
</dbReference>
<organism evidence="11 12">
    <name type="scientific">Cladophialophora carrionii</name>
    <dbReference type="NCBI Taxonomy" id="86049"/>
    <lineage>
        <taxon>Eukaryota</taxon>
        <taxon>Fungi</taxon>
        <taxon>Dikarya</taxon>
        <taxon>Ascomycota</taxon>
        <taxon>Pezizomycotina</taxon>
        <taxon>Eurotiomycetes</taxon>
        <taxon>Chaetothyriomycetidae</taxon>
        <taxon>Chaetothyriales</taxon>
        <taxon>Herpotrichiellaceae</taxon>
        <taxon>Cladophialophora</taxon>
    </lineage>
</organism>
<name>A0A1C1CT89_9EURO</name>
<comment type="function">
    <text evidence="8 9">Involved in ubiquitin-mediated protein degradation. Regulatory factor in the ubiquitin/proteasome pathway that controls the turnover of proteasome substrates. Targets proteasomes to the nucleus and facilitates the degradation of nuclear proteins.</text>
</comment>
<dbReference type="VEuPathDB" id="FungiDB:G647_06394"/>
<dbReference type="GO" id="GO:0031144">
    <property type="term" value="P:proteasome localization"/>
    <property type="evidence" value="ECO:0007669"/>
    <property type="project" value="UniProtKB-UniRule"/>
</dbReference>
<evidence type="ECO:0000256" key="6">
    <source>
        <dbReference type="ARBA" id="ARBA00022927"/>
    </source>
</evidence>
<comment type="subcellular location">
    <subcellularLocation>
        <location evidence="9">Cytoplasm</location>
    </subcellularLocation>
    <subcellularLocation>
        <location evidence="9">Nucleus</location>
    </subcellularLocation>
</comment>
<evidence type="ECO:0000256" key="9">
    <source>
        <dbReference type="RuleBase" id="RU368013"/>
    </source>
</evidence>
<dbReference type="AlphaFoldDB" id="A0A1C1CT89"/>
<dbReference type="GO" id="GO:0071630">
    <property type="term" value="P:nuclear protein quality control by the ubiquitin-proteasome system"/>
    <property type="evidence" value="ECO:0007669"/>
    <property type="project" value="UniProtKB-UniRule"/>
</dbReference>
<keyword evidence="5 9" id="KW-0963">Cytoplasm</keyword>
<reference evidence="12" key="1">
    <citation type="submission" date="2015-07" db="EMBL/GenBank/DDBJ databases">
        <authorList>
            <person name="Teixeira M.M."/>
            <person name="Souza R.C."/>
            <person name="Almeida L.G."/>
            <person name="Vicente V.A."/>
            <person name="de Hoog S."/>
            <person name="Bocca A.L."/>
            <person name="de Almeida S.R."/>
            <person name="Vasconcelos A.T."/>
            <person name="Felipe M.S."/>
        </authorList>
    </citation>
    <scope>NUCLEOTIDE SEQUENCE [LARGE SCALE GENOMIC DNA]</scope>
    <source>
        <strain evidence="12">KSF</strain>
    </source>
</reference>
<evidence type="ECO:0000256" key="3">
    <source>
        <dbReference type="ARBA" id="ARBA00016204"/>
    </source>
</evidence>
<dbReference type="Proteomes" id="UP000094526">
    <property type="component" value="Unassembled WGS sequence"/>
</dbReference>
<feature type="region of interest" description="Disordered" evidence="10">
    <location>
        <begin position="1"/>
        <end position="20"/>
    </location>
</feature>
<proteinExistence type="inferred from homology"/>
<comment type="similarity">
    <text evidence="1 9">Belongs to the cut8/STS1 family.</text>
</comment>
<dbReference type="OrthoDB" id="10061064at2759"/>
<dbReference type="InterPro" id="IPR013868">
    <property type="entry name" value="Cut8/Sts1_fam"/>
</dbReference>
<comment type="caution">
    <text evidence="11">The sequence shown here is derived from an EMBL/GenBank/DDBJ whole genome shotgun (WGS) entry which is preliminary data.</text>
</comment>
<dbReference type="GO" id="GO:0000502">
    <property type="term" value="C:proteasome complex"/>
    <property type="evidence" value="ECO:0007669"/>
    <property type="project" value="UniProtKB-KW"/>
</dbReference>
<dbReference type="GO" id="GO:0005737">
    <property type="term" value="C:cytoplasm"/>
    <property type="evidence" value="ECO:0007669"/>
    <property type="project" value="UniProtKB-SubCell"/>
</dbReference>
<keyword evidence="4 9" id="KW-0813">Transport</keyword>
<keyword evidence="7 9" id="KW-0539">Nucleus</keyword>
<evidence type="ECO:0000256" key="5">
    <source>
        <dbReference type="ARBA" id="ARBA00022490"/>
    </source>
</evidence>
<evidence type="ECO:0000256" key="1">
    <source>
        <dbReference type="ARBA" id="ARBA00006199"/>
    </source>
</evidence>
<dbReference type="FunFam" id="1.20.58.1590:FF:000001">
    <property type="entry name" value="Tethering factor for nuclear proteasome STS1"/>
    <property type="match status" value="1"/>
</dbReference>
<accession>A0A1C1CT89</accession>
<dbReference type="Pfam" id="PF08559">
    <property type="entry name" value="Cut8"/>
    <property type="match status" value="1"/>
</dbReference>
<protein>
    <recommendedName>
        <fullName evidence="3 9">Tethering factor for nuclear proteasome STS1</fullName>
    </recommendedName>
</protein>
<dbReference type="GO" id="GO:0015031">
    <property type="term" value="P:protein transport"/>
    <property type="evidence" value="ECO:0007669"/>
    <property type="project" value="UniProtKB-UniRule"/>
</dbReference>
<dbReference type="GO" id="GO:0070628">
    <property type="term" value="F:proteasome binding"/>
    <property type="evidence" value="ECO:0007669"/>
    <property type="project" value="TreeGrafter"/>
</dbReference>